<protein>
    <submittedName>
        <fullName evidence="2">Uncharacterized protein</fullName>
    </submittedName>
</protein>
<proteinExistence type="predicted"/>
<feature type="region of interest" description="Disordered" evidence="1">
    <location>
        <begin position="285"/>
        <end position="304"/>
    </location>
</feature>
<dbReference type="AlphaFoldDB" id="A0A1J5PDG3"/>
<gene>
    <name evidence="2" type="ORF">GALL_495960</name>
</gene>
<sequence length="407" mass="43001">MFVLAHQCRRGDLGDHQAGVEAGVGRQERRQVKAERRVNHQRHAALSDGADFRDGERDHIGGETDGFGVEVATRDDEARLCQHQRVVGGGVRLDLQGASGHAQHVHRGTGDLGLAADAIGVLHAGVALTVAFADLAAVEQGAHEGGGLDLARVAAQGVDFGLQRGGGAHDGVGGHRRGNERGLRGVPRTEQARERVGGGELRAVDEGEAFFGAKRDRVEARGGERLGSRQDCAADFGLTRANQHGCHVGEGGEVARRADRSLGRDDGRDTARQHVLQQLDQLPPHAGRAAPEAEEFQRHHQAGGGARDCVAHAAAMRQDQVALQGGSIFWGDSQGRQLAKAGVHPVDRHVASGSSVDCGSGSLDPRTGSAVQRDGQFLAVDARQLRQGGLAGNKDKSGQRTPPIMRW</sequence>
<reference evidence="2" key="1">
    <citation type="submission" date="2016-10" db="EMBL/GenBank/DDBJ databases">
        <title>Sequence of Gallionella enrichment culture.</title>
        <authorList>
            <person name="Poehlein A."/>
            <person name="Muehling M."/>
            <person name="Daniel R."/>
        </authorList>
    </citation>
    <scope>NUCLEOTIDE SEQUENCE</scope>
</reference>
<evidence type="ECO:0000256" key="1">
    <source>
        <dbReference type="SAM" id="MobiDB-lite"/>
    </source>
</evidence>
<comment type="caution">
    <text evidence="2">The sequence shown here is derived from an EMBL/GenBank/DDBJ whole genome shotgun (WGS) entry which is preliminary data.</text>
</comment>
<name>A0A1J5PDG3_9ZZZZ</name>
<evidence type="ECO:0000313" key="2">
    <source>
        <dbReference type="EMBL" id="OIQ68808.1"/>
    </source>
</evidence>
<feature type="region of interest" description="Disordered" evidence="1">
    <location>
        <begin position="352"/>
        <end position="372"/>
    </location>
</feature>
<accession>A0A1J5PDG3</accession>
<feature type="region of interest" description="Disordered" evidence="1">
    <location>
        <begin position="386"/>
        <end position="407"/>
    </location>
</feature>
<organism evidence="2">
    <name type="scientific">mine drainage metagenome</name>
    <dbReference type="NCBI Taxonomy" id="410659"/>
    <lineage>
        <taxon>unclassified sequences</taxon>
        <taxon>metagenomes</taxon>
        <taxon>ecological metagenomes</taxon>
    </lineage>
</organism>
<feature type="region of interest" description="Disordered" evidence="1">
    <location>
        <begin position="165"/>
        <end position="196"/>
    </location>
</feature>
<dbReference type="EMBL" id="MLJW01005094">
    <property type="protein sequence ID" value="OIQ68808.1"/>
    <property type="molecule type" value="Genomic_DNA"/>
</dbReference>